<organism evidence="1">
    <name type="scientific">Arundo donax</name>
    <name type="common">Giant reed</name>
    <name type="synonym">Donax arundinaceus</name>
    <dbReference type="NCBI Taxonomy" id="35708"/>
    <lineage>
        <taxon>Eukaryota</taxon>
        <taxon>Viridiplantae</taxon>
        <taxon>Streptophyta</taxon>
        <taxon>Embryophyta</taxon>
        <taxon>Tracheophyta</taxon>
        <taxon>Spermatophyta</taxon>
        <taxon>Magnoliopsida</taxon>
        <taxon>Liliopsida</taxon>
        <taxon>Poales</taxon>
        <taxon>Poaceae</taxon>
        <taxon>PACMAD clade</taxon>
        <taxon>Arundinoideae</taxon>
        <taxon>Arundineae</taxon>
        <taxon>Arundo</taxon>
    </lineage>
</organism>
<protein>
    <submittedName>
        <fullName evidence="1">Uncharacterized protein</fullName>
    </submittedName>
</protein>
<accession>A0A0A9EJS2</accession>
<dbReference type="AlphaFoldDB" id="A0A0A9EJS2"/>
<proteinExistence type="predicted"/>
<dbReference type="EMBL" id="GBRH01197549">
    <property type="protein sequence ID" value="JAE00347.1"/>
    <property type="molecule type" value="Transcribed_RNA"/>
</dbReference>
<reference evidence="1" key="2">
    <citation type="journal article" date="2015" name="Data Brief">
        <title>Shoot transcriptome of the giant reed, Arundo donax.</title>
        <authorList>
            <person name="Barrero R.A."/>
            <person name="Guerrero F.D."/>
            <person name="Moolhuijzen P."/>
            <person name="Goolsby J.A."/>
            <person name="Tidwell J."/>
            <person name="Bellgard S.E."/>
            <person name="Bellgard M.I."/>
        </authorList>
    </citation>
    <scope>NUCLEOTIDE SEQUENCE</scope>
    <source>
        <tissue evidence="1">Shoot tissue taken approximately 20 cm above the soil surface</tissue>
    </source>
</reference>
<reference evidence="1" key="1">
    <citation type="submission" date="2014-09" db="EMBL/GenBank/DDBJ databases">
        <authorList>
            <person name="Magalhaes I.L.F."/>
            <person name="Oliveira U."/>
            <person name="Santos F.R."/>
            <person name="Vidigal T.H.D.A."/>
            <person name="Brescovit A.D."/>
            <person name="Santos A.J."/>
        </authorList>
    </citation>
    <scope>NUCLEOTIDE SEQUENCE</scope>
    <source>
        <tissue evidence="1">Shoot tissue taken approximately 20 cm above the soil surface</tissue>
    </source>
</reference>
<name>A0A0A9EJS2_ARUDO</name>
<sequence length="49" mass="5609">MNRSFHYWSFFKMAKISTANRLVRPPSSSATASLFISVRTAPQRVDPNH</sequence>
<evidence type="ECO:0000313" key="1">
    <source>
        <dbReference type="EMBL" id="JAE00347.1"/>
    </source>
</evidence>